<feature type="domain" description="SGNH" evidence="3">
    <location>
        <begin position="409"/>
        <end position="667"/>
    </location>
</feature>
<keyword evidence="4" id="KW-0012">Acyltransferase</keyword>
<feature type="transmembrane region" description="Helical" evidence="1">
    <location>
        <begin position="167"/>
        <end position="185"/>
    </location>
</feature>
<feature type="transmembrane region" description="Helical" evidence="1">
    <location>
        <begin position="315"/>
        <end position="336"/>
    </location>
</feature>
<evidence type="ECO:0000313" key="5">
    <source>
        <dbReference type="Proteomes" id="UP000746535"/>
    </source>
</evidence>
<proteinExistence type="predicted"/>
<feature type="transmembrane region" description="Helical" evidence="1">
    <location>
        <begin position="286"/>
        <end position="303"/>
    </location>
</feature>
<keyword evidence="1" id="KW-0472">Membrane</keyword>
<feature type="transmembrane region" description="Helical" evidence="1">
    <location>
        <begin position="356"/>
        <end position="376"/>
    </location>
</feature>
<keyword evidence="1" id="KW-0812">Transmembrane</keyword>
<keyword evidence="1" id="KW-1133">Transmembrane helix</keyword>
<feature type="transmembrane region" description="Helical" evidence="1">
    <location>
        <begin position="80"/>
        <end position="99"/>
    </location>
</feature>
<feature type="transmembrane region" description="Helical" evidence="1">
    <location>
        <begin position="255"/>
        <end position="274"/>
    </location>
</feature>
<dbReference type="PANTHER" id="PTHR23028">
    <property type="entry name" value="ACETYLTRANSFERASE"/>
    <property type="match status" value="1"/>
</dbReference>
<evidence type="ECO:0000259" key="3">
    <source>
        <dbReference type="Pfam" id="PF19040"/>
    </source>
</evidence>
<name>A0ABX0YFM8_9PSED</name>
<dbReference type="RefSeq" id="WP_168083580.1">
    <property type="nucleotide sequence ID" value="NZ_JAAVJI010000004.1"/>
</dbReference>
<sequence length="681" mass="74557">MTTTHTPAVPYRPEVDGLRALAILPVVLYHAGVPLFSGGFVGVDIFFVISGYLITSILLAELARGQFSLVQFYERRARRILPALTVMMLACLPMAWLWLDPLDLKAFAKSLVAVPLFSSNVLFWMESGYFDGEADLKPLIHTWTLGVEEQYYVLIPLWLMLTWRLGLRFRIASLVAVALASLAWAEYGAQQASTAAFFLLPARAWELLTGSFVALYATHRPHHAQSAAKPQQLLAATGLGLVALAIFGFDRSIPFPGLHALVPTAGAALLILFAGGNTWVGRLLGTRPLVLMGLISYSAYLWHQPLLAFARHRSLVPPSLAELLAVAAASLVVAWLSWRYVEQPFRQRRRFSRQQVFACGALASALFMAIGLGGYLTQGFKGPGNDDTRLAQGFEDPTARAGCDRDYRGDGWGIGVCYFGAPRQAGTAEVAVFGDSHSEALLPAFDAAGRSLGLSIAHLGVGGCPPLLGVDVAVGNYGPGACTDLAQRQLAYVREHGIKRVVLVARWTLYTDGNYGQARLTRYFLVTPQQQALDQTTSRAVFRAALEKTVEAYRALGAEVDVVAQAPQQRANPKYLYYRLAHTAAANPVEQQQAVRALSISVAEHRQLQQYTREVFDADQAQGRLRLVVLDSRLCDAERCLIGDTASFYKDSDHLNEHGARLFIEAMQQLLTPLPSPMATR</sequence>
<dbReference type="GO" id="GO:0016746">
    <property type="term" value="F:acyltransferase activity"/>
    <property type="evidence" value="ECO:0007669"/>
    <property type="project" value="UniProtKB-KW"/>
</dbReference>
<dbReference type="InterPro" id="IPR050879">
    <property type="entry name" value="Acyltransferase_3"/>
</dbReference>
<dbReference type="InterPro" id="IPR002656">
    <property type="entry name" value="Acyl_transf_3_dom"/>
</dbReference>
<dbReference type="Proteomes" id="UP000746535">
    <property type="component" value="Unassembled WGS sequence"/>
</dbReference>
<accession>A0ABX0YFM8</accession>
<dbReference type="InterPro" id="IPR043968">
    <property type="entry name" value="SGNH"/>
</dbReference>
<dbReference type="Pfam" id="PF01757">
    <property type="entry name" value="Acyl_transf_3"/>
    <property type="match status" value="1"/>
</dbReference>
<keyword evidence="4" id="KW-0808">Transferase</keyword>
<organism evidence="4 5">
    <name type="scientific">Pseudomonas quercus</name>
    <dbReference type="NCBI Taxonomy" id="2722792"/>
    <lineage>
        <taxon>Bacteria</taxon>
        <taxon>Pseudomonadati</taxon>
        <taxon>Pseudomonadota</taxon>
        <taxon>Gammaproteobacteria</taxon>
        <taxon>Pseudomonadales</taxon>
        <taxon>Pseudomonadaceae</taxon>
        <taxon>Pseudomonas</taxon>
    </lineage>
</organism>
<feature type="transmembrane region" description="Helical" evidence="1">
    <location>
        <begin position="197"/>
        <end position="218"/>
    </location>
</feature>
<keyword evidence="5" id="KW-1185">Reference proteome</keyword>
<evidence type="ECO:0000259" key="2">
    <source>
        <dbReference type="Pfam" id="PF01757"/>
    </source>
</evidence>
<gene>
    <name evidence="4" type="ORF">HBH25_09000</name>
</gene>
<dbReference type="Pfam" id="PF19040">
    <property type="entry name" value="SGNH"/>
    <property type="match status" value="1"/>
</dbReference>
<feature type="transmembrane region" description="Helical" evidence="1">
    <location>
        <begin position="35"/>
        <end position="59"/>
    </location>
</feature>
<reference evidence="4 5" key="1">
    <citation type="submission" date="2020-03" db="EMBL/GenBank/DDBJ databases">
        <authorList>
            <person name="Wang L."/>
            <person name="He N."/>
            <person name="Li Y."/>
            <person name="Fang Y."/>
            <person name="Zhang F."/>
        </authorList>
    </citation>
    <scope>NUCLEOTIDE SEQUENCE [LARGE SCALE GENOMIC DNA]</scope>
    <source>
        <strain evidence="5">hsmgli-8</strain>
    </source>
</reference>
<dbReference type="EMBL" id="JAAVJI010000004">
    <property type="protein sequence ID" value="NJP01001.1"/>
    <property type="molecule type" value="Genomic_DNA"/>
</dbReference>
<evidence type="ECO:0000256" key="1">
    <source>
        <dbReference type="SAM" id="Phobius"/>
    </source>
</evidence>
<feature type="domain" description="Acyltransferase 3" evidence="2">
    <location>
        <begin position="14"/>
        <end position="338"/>
    </location>
</feature>
<dbReference type="PANTHER" id="PTHR23028:SF53">
    <property type="entry name" value="ACYL_TRANSF_3 DOMAIN-CONTAINING PROTEIN"/>
    <property type="match status" value="1"/>
</dbReference>
<feature type="transmembrane region" description="Helical" evidence="1">
    <location>
        <begin position="230"/>
        <end position="249"/>
    </location>
</feature>
<evidence type="ECO:0000313" key="4">
    <source>
        <dbReference type="EMBL" id="NJP01001.1"/>
    </source>
</evidence>
<comment type="caution">
    <text evidence="4">The sequence shown here is derived from an EMBL/GenBank/DDBJ whole genome shotgun (WGS) entry which is preliminary data.</text>
</comment>
<protein>
    <submittedName>
        <fullName evidence="4">Acyltransferase</fullName>
    </submittedName>
</protein>